<proteinExistence type="predicted"/>
<dbReference type="EMBL" id="CAUYUJ010015001">
    <property type="protein sequence ID" value="CAK0848681.1"/>
    <property type="molecule type" value="Genomic_DNA"/>
</dbReference>
<name>A0ABN9TRS6_9DINO</name>
<feature type="compositionally biased region" description="Basic and acidic residues" evidence="1">
    <location>
        <begin position="79"/>
        <end position="91"/>
    </location>
</feature>
<protein>
    <submittedName>
        <fullName evidence="2">Uncharacterized protein</fullName>
    </submittedName>
</protein>
<sequence>MEMQRVGGLAVTCLAASFGASHGWTDHGFTECQPSSLRAIDTALQSDVQMLQTSAVPDSSRPHVSQQDQWLNNGGETTPRGDDHGECHDDPGRVHNHGFGLVVSVFANSGDYATTENVDGTSLAYVYIHVFFFPALPTTGALIIFDGITHAGSRRLPWVGRSLPRACYKFR</sequence>
<gene>
    <name evidence="2" type="ORF">PCOR1329_LOCUS41573</name>
</gene>
<feature type="compositionally biased region" description="Polar residues" evidence="1">
    <location>
        <begin position="53"/>
        <end position="76"/>
    </location>
</feature>
<evidence type="ECO:0000313" key="2">
    <source>
        <dbReference type="EMBL" id="CAK0848681.1"/>
    </source>
</evidence>
<evidence type="ECO:0000313" key="3">
    <source>
        <dbReference type="Proteomes" id="UP001189429"/>
    </source>
</evidence>
<comment type="caution">
    <text evidence="2">The sequence shown here is derived from an EMBL/GenBank/DDBJ whole genome shotgun (WGS) entry which is preliminary data.</text>
</comment>
<accession>A0ABN9TRS6</accession>
<reference evidence="2" key="1">
    <citation type="submission" date="2023-10" db="EMBL/GenBank/DDBJ databases">
        <authorList>
            <person name="Chen Y."/>
            <person name="Shah S."/>
            <person name="Dougan E. K."/>
            <person name="Thang M."/>
            <person name="Chan C."/>
        </authorList>
    </citation>
    <scope>NUCLEOTIDE SEQUENCE [LARGE SCALE GENOMIC DNA]</scope>
</reference>
<feature type="region of interest" description="Disordered" evidence="1">
    <location>
        <begin position="53"/>
        <end position="91"/>
    </location>
</feature>
<evidence type="ECO:0000256" key="1">
    <source>
        <dbReference type="SAM" id="MobiDB-lite"/>
    </source>
</evidence>
<dbReference type="Proteomes" id="UP001189429">
    <property type="component" value="Unassembled WGS sequence"/>
</dbReference>
<organism evidence="2 3">
    <name type="scientific">Prorocentrum cordatum</name>
    <dbReference type="NCBI Taxonomy" id="2364126"/>
    <lineage>
        <taxon>Eukaryota</taxon>
        <taxon>Sar</taxon>
        <taxon>Alveolata</taxon>
        <taxon>Dinophyceae</taxon>
        <taxon>Prorocentrales</taxon>
        <taxon>Prorocentraceae</taxon>
        <taxon>Prorocentrum</taxon>
    </lineage>
</organism>
<keyword evidence="3" id="KW-1185">Reference proteome</keyword>